<accession>A0A1R0X0D5</accession>
<dbReference type="AlphaFoldDB" id="A0A1R0X0D5"/>
<dbReference type="EMBL" id="MKQP01000045">
    <property type="protein sequence ID" value="OMD25452.1"/>
    <property type="molecule type" value="Genomic_DNA"/>
</dbReference>
<comment type="caution">
    <text evidence="1">The sequence shown here is derived from an EMBL/GenBank/DDBJ whole genome shotgun (WGS) entry which is preliminary data.</text>
</comment>
<evidence type="ECO:0000313" key="2">
    <source>
        <dbReference type="Proteomes" id="UP000187465"/>
    </source>
</evidence>
<gene>
    <name evidence="1" type="ORF">BJP51_04175</name>
</gene>
<organism evidence="1 2">
    <name type="scientific">Paenibacillus odorifer</name>
    <dbReference type="NCBI Taxonomy" id="189426"/>
    <lineage>
        <taxon>Bacteria</taxon>
        <taxon>Bacillati</taxon>
        <taxon>Bacillota</taxon>
        <taxon>Bacilli</taxon>
        <taxon>Bacillales</taxon>
        <taxon>Paenibacillaceae</taxon>
        <taxon>Paenibacillus</taxon>
    </lineage>
</organism>
<dbReference type="Proteomes" id="UP000187465">
    <property type="component" value="Unassembled WGS sequence"/>
</dbReference>
<protein>
    <submittedName>
        <fullName evidence="1">Uncharacterized protein</fullName>
    </submittedName>
</protein>
<reference evidence="1 2" key="1">
    <citation type="submission" date="2016-10" db="EMBL/GenBank/DDBJ databases">
        <title>Paenibacillus species isolates.</title>
        <authorList>
            <person name="Beno S.M."/>
        </authorList>
    </citation>
    <scope>NUCLEOTIDE SEQUENCE [LARGE SCALE GENOMIC DNA]</scope>
    <source>
        <strain evidence="1 2">FSL H7-0604</strain>
    </source>
</reference>
<evidence type="ECO:0000313" key="1">
    <source>
        <dbReference type="EMBL" id="OMD25452.1"/>
    </source>
</evidence>
<name>A0A1R0X0D5_9BACL</name>
<proteinExistence type="predicted"/>
<sequence>MTQRDWQKDWDRATMFDDIEFLVNNPRPLLNVNNYEPPYVLLKYWLQEAKERGERERQLKEALELMVFMFRYDSEEGRAYMNFGDFEEVLEPDDNAAYISVSNLLRTLYPDTPAPKEGTEQ</sequence>
<dbReference type="RefSeq" id="WP_036684274.1">
    <property type="nucleotide sequence ID" value="NZ_MKQP01000045.1"/>
</dbReference>